<gene>
    <name evidence="2" type="ORF">DPMN_168548</name>
</gene>
<dbReference type="EMBL" id="JAIWYP010000008">
    <property type="protein sequence ID" value="KAH3790350.1"/>
    <property type="molecule type" value="Genomic_DNA"/>
</dbReference>
<sequence length="95" mass="9746">MGSAAKKNKATSENTCNTASTKQTIGQKKIIAANHAARSVLAEIAKYVNTPPEHDAMHVGSESSSSSSSSDSVIPSTPTLNTVTCIPQTISQAGT</sequence>
<protein>
    <submittedName>
        <fullName evidence="2">Uncharacterized protein</fullName>
    </submittedName>
</protein>
<proteinExistence type="predicted"/>
<evidence type="ECO:0000256" key="1">
    <source>
        <dbReference type="SAM" id="MobiDB-lite"/>
    </source>
</evidence>
<reference evidence="2" key="2">
    <citation type="submission" date="2020-11" db="EMBL/GenBank/DDBJ databases">
        <authorList>
            <person name="McCartney M.A."/>
            <person name="Auch B."/>
            <person name="Kono T."/>
            <person name="Mallez S."/>
            <person name="Becker A."/>
            <person name="Gohl D.M."/>
            <person name="Silverstein K.A.T."/>
            <person name="Koren S."/>
            <person name="Bechman K.B."/>
            <person name="Herman A."/>
            <person name="Abrahante J.E."/>
            <person name="Garbe J."/>
        </authorList>
    </citation>
    <scope>NUCLEOTIDE SEQUENCE</scope>
    <source>
        <strain evidence="2">Duluth1</strain>
        <tissue evidence="2">Whole animal</tissue>
    </source>
</reference>
<reference evidence="2" key="1">
    <citation type="journal article" date="2019" name="bioRxiv">
        <title>The Genome of the Zebra Mussel, Dreissena polymorpha: A Resource for Invasive Species Research.</title>
        <authorList>
            <person name="McCartney M.A."/>
            <person name="Auch B."/>
            <person name="Kono T."/>
            <person name="Mallez S."/>
            <person name="Zhang Y."/>
            <person name="Obille A."/>
            <person name="Becker A."/>
            <person name="Abrahante J.E."/>
            <person name="Garbe J."/>
            <person name="Badalamenti J.P."/>
            <person name="Herman A."/>
            <person name="Mangelson H."/>
            <person name="Liachko I."/>
            <person name="Sullivan S."/>
            <person name="Sone E.D."/>
            <person name="Koren S."/>
            <person name="Silverstein K.A.T."/>
            <person name="Beckman K.B."/>
            <person name="Gohl D.M."/>
        </authorList>
    </citation>
    <scope>NUCLEOTIDE SEQUENCE</scope>
    <source>
        <strain evidence="2">Duluth1</strain>
        <tissue evidence="2">Whole animal</tissue>
    </source>
</reference>
<keyword evidence="3" id="KW-1185">Reference proteome</keyword>
<dbReference type="AlphaFoldDB" id="A0A9D4F5S1"/>
<feature type="compositionally biased region" description="Low complexity" evidence="1">
    <location>
        <begin position="61"/>
        <end position="72"/>
    </location>
</feature>
<feature type="compositionally biased region" description="Polar residues" evidence="1">
    <location>
        <begin position="11"/>
        <end position="25"/>
    </location>
</feature>
<organism evidence="2 3">
    <name type="scientific">Dreissena polymorpha</name>
    <name type="common">Zebra mussel</name>
    <name type="synonym">Mytilus polymorpha</name>
    <dbReference type="NCBI Taxonomy" id="45954"/>
    <lineage>
        <taxon>Eukaryota</taxon>
        <taxon>Metazoa</taxon>
        <taxon>Spiralia</taxon>
        <taxon>Lophotrochozoa</taxon>
        <taxon>Mollusca</taxon>
        <taxon>Bivalvia</taxon>
        <taxon>Autobranchia</taxon>
        <taxon>Heteroconchia</taxon>
        <taxon>Euheterodonta</taxon>
        <taxon>Imparidentia</taxon>
        <taxon>Neoheterodontei</taxon>
        <taxon>Myida</taxon>
        <taxon>Dreissenoidea</taxon>
        <taxon>Dreissenidae</taxon>
        <taxon>Dreissena</taxon>
    </lineage>
</organism>
<feature type="region of interest" description="Disordered" evidence="1">
    <location>
        <begin position="52"/>
        <end position="95"/>
    </location>
</feature>
<evidence type="ECO:0000313" key="3">
    <source>
        <dbReference type="Proteomes" id="UP000828390"/>
    </source>
</evidence>
<dbReference type="Proteomes" id="UP000828390">
    <property type="component" value="Unassembled WGS sequence"/>
</dbReference>
<name>A0A9D4F5S1_DREPO</name>
<accession>A0A9D4F5S1</accession>
<evidence type="ECO:0000313" key="2">
    <source>
        <dbReference type="EMBL" id="KAH3790350.1"/>
    </source>
</evidence>
<feature type="region of interest" description="Disordered" evidence="1">
    <location>
        <begin position="1"/>
        <end position="25"/>
    </location>
</feature>
<feature type="compositionally biased region" description="Polar residues" evidence="1">
    <location>
        <begin position="73"/>
        <end position="95"/>
    </location>
</feature>
<comment type="caution">
    <text evidence="2">The sequence shown here is derived from an EMBL/GenBank/DDBJ whole genome shotgun (WGS) entry which is preliminary data.</text>
</comment>